<evidence type="ECO:0000256" key="5">
    <source>
        <dbReference type="ARBA" id="ARBA00023136"/>
    </source>
</evidence>
<dbReference type="InterPro" id="IPR000276">
    <property type="entry name" value="GPCR_Rhodpsn"/>
</dbReference>
<dbReference type="SUPFAM" id="SSF81321">
    <property type="entry name" value="Family A G protein-coupled receptor-like"/>
    <property type="match status" value="1"/>
</dbReference>
<protein>
    <recommendedName>
        <fullName evidence="9">G-protein coupled receptors family 1 profile domain-containing protein</fullName>
    </recommendedName>
</protein>
<evidence type="ECO:0000256" key="1">
    <source>
        <dbReference type="ARBA" id="ARBA00004141"/>
    </source>
</evidence>
<dbReference type="Proteomes" id="UP000192578">
    <property type="component" value="Unassembled WGS sequence"/>
</dbReference>
<feature type="domain" description="G-protein coupled receptors family 1 profile" evidence="9">
    <location>
        <begin position="45"/>
        <end position="318"/>
    </location>
</feature>
<dbReference type="Gene3D" id="1.20.1070.10">
    <property type="entry name" value="Rhodopsin 7-helix transmembrane proteins"/>
    <property type="match status" value="1"/>
</dbReference>
<dbReference type="CDD" id="cd00637">
    <property type="entry name" value="7tm_classA_rhodopsin-like"/>
    <property type="match status" value="1"/>
</dbReference>
<dbReference type="PANTHER" id="PTHR24238">
    <property type="entry name" value="G-PROTEIN COUPLED RECEPTOR"/>
    <property type="match status" value="1"/>
</dbReference>
<comment type="subcellular location">
    <subcellularLocation>
        <location evidence="1">Membrane</location>
        <topology evidence="1">Multi-pass membrane protein</topology>
    </subcellularLocation>
</comment>
<dbReference type="InterPro" id="IPR017452">
    <property type="entry name" value="GPCR_Rhodpsn_7TM"/>
</dbReference>
<feature type="transmembrane region" description="Helical" evidence="8">
    <location>
        <begin position="261"/>
        <end position="284"/>
    </location>
</feature>
<feature type="transmembrane region" description="Helical" evidence="8">
    <location>
        <begin position="203"/>
        <end position="229"/>
    </location>
</feature>
<evidence type="ECO:0000256" key="6">
    <source>
        <dbReference type="ARBA" id="ARBA00023170"/>
    </source>
</evidence>
<keyword evidence="4" id="KW-0297">G-protein coupled receptor</keyword>
<feature type="transmembrane region" description="Helical" evidence="8">
    <location>
        <begin position="69"/>
        <end position="93"/>
    </location>
</feature>
<dbReference type="GO" id="GO:0008188">
    <property type="term" value="F:neuropeptide receptor activity"/>
    <property type="evidence" value="ECO:0007669"/>
    <property type="project" value="TreeGrafter"/>
</dbReference>
<keyword evidence="6" id="KW-0675">Receptor</keyword>
<keyword evidence="5 8" id="KW-0472">Membrane</keyword>
<accession>A0A1W0X6G4</accession>
<evidence type="ECO:0000313" key="10">
    <source>
        <dbReference type="EMBL" id="OQV23083.1"/>
    </source>
</evidence>
<evidence type="ECO:0000256" key="7">
    <source>
        <dbReference type="ARBA" id="ARBA00023224"/>
    </source>
</evidence>
<evidence type="ECO:0000256" key="3">
    <source>
        <dbReference type="ARBA" id="ARBA00022989"/>
    </source>
</evidence>
<feature type="transmembrane region" description="Helical" evidence="8">
    <location>
        <begin position="154"/>
        <end position="174"/>
    </location>
</feature>
<evidence type="ECO:0000259" key="9">
    <source>
        <dbReference type="PROSITE" id="PS50262"/>
    </source>
</evidence>
<evidence type="ECO:0000313" key="11">
    <source>
        <dbReference type="Proteomes" id="UP000192578"/>
    </source>
</evidence>
<sequence>MNFTIENGSMNATNNISSSPLHAIHVSKAAAVGWFGFSVICCFIGSTSLLLLLATSFHVKRLRTGSNLLVIHLVLIDLLNCGISFPINIITTYQALTIDGHPSHPVRLDCRHFLYMTFTLIHAETWAGLALAINRFVALTQPHHYRRLTSKVGLTLLIAIPWLAGLGLNLPTYLELVELTFIFQNAPIERCTMGGLSSGYGKILALINSFIPYGLMGVIYIVLGGTLLVKSFRLKIGNWLNGAQANEATTAARVARVRRGLLVKILIVTYLWHCLCFLPPPILLSSFPSLARRYVVFWQLWLVKTLALCGYMVTPFAFLALNADYRKGLKSLLLCRRVIRPQPPNRKPFSSPTGPL</sequence>
<keyword evidence="7" id="KW-0807">Transducer</keyword>
<comment type="caution">
    <text evidence="10">The sequence shown here is derived from an EMBL/GenBank/DDBJ whole genome shotgun (WGS) entry which is preliminary data.</text>
</comment>
<dbReference type="EMBL" id="MTYJ01000014">
    <property type="protein sequence ID" value="OQV23083.1"/>
    <property type="molecule type" value="Genomic_DNA"/>
</dbReference>
<evidence type="ECO:0000256" key="2">
    <source>
        <dbReference type="ARBA" id="ARBA00022692"/>
    </source>
</evidence>
<dbReference type="AlphaFoldDB" id="A0A1W0X6G4"/>
<reference evidence="11" key="1">
    <citation type="submission" date="2017-01" db="EMBL/GenBank/DDBJ databases">
        <title>Comparative genomics of anhydrobiosis in the tardigrade Hypsibius dujardini.</title>
        <authorList>
            <person name="Yoshida Y."/>
            <person name="Koutsovoulos G."/>
            <person name="Laetsch D."/>
            <person name="Stevens L."/>
            <person name="Kumar S."/>
            <person name="Horikawa D."/>
            <person name="Ishino K."/>
            <person name="Komine S."/>
            <person name="Tomita M."/>
            <person name="Blaxter M."/>
            <person name="Arakawa K."/>
        </authorList>
    </citation>
    <scope>NUCLEOTIDE SEQUENCE [LARGE SCALE GENOMIC DNA]</scope>
    <source>
        <strain evidence="11">Z151</strain>
    </source>
</reference>
<evidence type="ECO:0000256" key="8">
    <source>
        <dbReference type="SAM" id="Phobius"/>
    </source>
</evidence>
<dbReference type="GO" id="GO:0005886">
    <property type="term" value="C:plasma membrane"/>
    <property type="evidence" value="ECO:0007669"/>
    <property type="project" value="TreeGrafter"/>
</dbReference>
<keyword evidence="2 8" id="KW-0812">Transmembrane</keyword>
<keyword evidence="11" id="KW-1185">Reference proteome</keyword>
<dbReference type="PROSITE" id="PS50262">
    <property type="entry name" value="G_PROTEIN_RECEP_F1_2"/>
    <property type="match status" value="1"/>
</dbReference>
<dbReference type="PANTHER" id="PTHR24238:SF57">
    <property type="entry name" value="G-PROTEIN COUPLED RECEPTOR 83"/>
    <property type="match status" value="1"/>
</dbReference>
<organism evidence="10 11">
    <name type="scientific">Hypsibius exemplaris</name>
    <name type="common">Freshwater tardigrade</name>
    <dbReference type="NCBI Taxonomy" id="2072580"/>
    <lineage>
        <taxon>Eukaryota</taxon>
        <taxon>Metazoa</taxon>
        <taxon>Ecdysozoa</taxon>
        <taxon>Tardigrada</taxon>
        <taxon>Eutardigrada</taxon>
        <taxon>Parachela</taxon>
        <taxon>Hypsibioidea</taxon>
        <taxon>Hypsibiidae</taxon>
        <taxon>Hypsibius</taxon>
    </lineage>
</organism>
<dbReference type="OrthoDB" id="10055255at2759"/>
<keyword evidence="3 8" id="KW-1133">Transmembrane helix</keyword>
<feature type="transmembrane region" description="Helical" evidence="8">
    <location>
        <begin position="34"/>
        <end position="57"/>
    </location>
</feature>
<name>A0A1W0X6G4_HYPEX</name>
<feature type="transmembrane region" description="Helical" evidence="8">
    <location>
        <begin position="113"/>
        <end position="133"/>
    </location>
</feature>
<evidence type="ECO:0000256" key="4">
    <source>
        <dbReference type="ARBA" id="ARBA00023040"/>
    </source>
</evidence>
<dbReference type="PROSITE" id="PS00237">
    <property type="entry name" value="G_PROTEIN_RECEP_F1_1"/>
    <property type="match status" value="1"/>
</dbReference>
<proteinExistence type="predicted"/>
<dbReference type="Pfam" id="PF00001">
    <property type="entry name" value="7tm_1"/>
    <property type="match status" value="1"/>
</dbReference>
<gene>
    <name evidence="10" type="ORF">BV898_03129</name>
</gene>
<feature type="transmembrane region" description="Helical" evidence="8">
    <location>
        <begin position="296"/>
        <end position="321"/>
    </location>
</feature>